<keyword evidence="6 11" id="KW-0256">Endoplasmic reticulum</keyword>
<keyword evidence="8" id="KW-0443">Lipid metabolism</keyword>
<dbReference type="GO" id="GO:0005789">
    <property type="term" value="C:endoplasmic reticulum membrane"/>
    <property type="evidence" value="ECO:0007669"/>
    <property type="project" value="UniProtKB-SubCell"/>
</dbReference>
<evidence type="ECO:0000313" key="13">
    <source>
        <dbReference type="Proteomes" id="UP000248482"/>
    </source>
</evidence>
<keyword evidence="7 11" id="KW-1133">Transmembrane helix</keyword>
<evidence type="ECO:0000256" key="11">
    <source>
        <dbReference type="RuleBase" id="RU367023"/>
    </source>
</evidence>
<sequence>MGFPASSEPPPHISPGTALHSLQPPSSAQRPGGSPKRLTLAVQRSFWRHLALRIQGSPSPHTRKRPAAPGGPEGLVPPARKTSCGAQTFLVCAGALEPLAEASPQTSCGPTMKSVQKQWLQVVCAYQYVLTFLFMGPFFSLLILFLLFTSFWLVSVLYLVWLFLDWDTPNQGGRRFEWIRNWAMWKHVRDYYPVKLVKTAELPPDRNYVLGVHPHGIMCVGAFCNFSTEVNNFSKKFPGIQTSTTALTILFHLPVYRDYLMSYGLRPVSRQSLDFILSQPWRGQAVTIMVGGAQESLYAIPGKHCLILRNRKGFVRLALRHGASLVPVYSFGENDIFKFKAFATDSWQYLCQITFKRIMGFSPCIFWGRGLFSANSWGLLPFARPITTVVGRPIPVPQRLDPTKEEVDHYHMLFLEALEQLFEDHKESCGVPASTHLTFI</sequence>
<keyword evidence="3" id="KW-0444">Lipid biosynthesis</keyword>
<dbReference type="CDD" id="cd07987">
    <property type="entry name" value="LPLAT_MGAT-like"/>
    <property type="match status" value="1"/>
</dbReference>
<dbReference type="KEGG" id="elk:111145496"/>
<evidence type="ECO:0000313" key="14">
    <source>
        <dbReference type="RefSeq" id="XP_022356097.1"/>
    </source>
</evidence>
<dbReference type="RefSeq" id="XP_022356097.1">
    <property type="nucleotide sequence ID" value="XM_022500389.1"/>
</dbReference>
<evidence type="ECO:0000256" key="6">
    <source>
        <dbReference type="ARBA" id="ARBA00022824"/>
    </source>
</evidence>
<evidence type="ECO:0000256" key="9">
    <source>
        <dbReference type="ARBA" id="ARBA00023136"/>
    </source>
</evidence>
<organism evidence="13 14">
    <name type="scientific">Enhydra lutris kenyoni</name>
    <name type="common">northern sea otter</name>
    <dbReference type="NCBI Taxonomy" id="391180"/>
    <lineage>
        <taxon>Eukaryota</taxon>
        <taxon>Metazoa</taxon>
        <taxon>Chordata</taxon>
        <taxon>Craniata</taxon>
        <taxon>Vertebrata</taxon>
        <taxon>Euteleostomi</taxon>
        <taxon>Mammalia</taxon>
        <taxon>Eutheria</taxon>
        <taxon>Laurasiatheria</taxon>
        <taxon>Carnivora</taxon>
        <taxon>Caniformia</taxon>
        <taxon>Musteloidea</taxon>
        <taxon>Mustelidae</taxon>
        <taxon>Lutrinae</taxon>
        <taxon>Enhydra</taxon>
    </lineage>
</organism>
<dbReference type="PANTHER" id="PTHR12317:SF36">
    <property type="entry name" value="2-ACYLGLYCEROL O-ACYLTRANSFERASE 3"/>
    <property type="match status" value="1"/>
</dbReference>
<dbReference type="GeneID" id="111145496"/>
<dbReference type="STRING" id="391180.A0A2Y9J5B8"/>
<evidence type="ECO:0000256" key="2">
    <source>
        <dbReference type="ARBA" id="ARBA00005420"/>
    </source>
</evidence>
<dbReference type="OrthoDB" id="264532at2759"/>
<keyword evidence="13" id="KW-1185">Reference proteome</keyword>
<evidence type="ECO:0000256" key="8">
    <source>
        <dbReference type="ARBA" id="ARBA00023098"/>
    </source>
</evidence>
<keyword evidence="4 11" id="KW-0808">Transferase</keyword>
<evidence type="ECO:0000256" key="12">
    <source>
        <dbReference type="SAM" id="MobiDB-lite"/>
    </source>
</evidence>
<evidence type="ECO:0000256" key="10">
    <source>
        <dbReference type="ARBA" id="ARBA00023315"/>
    </source>
</evidence>
<dbReference type="InterPro" id="IPR007130">
    <property type="entry name" value="DAGAT"/>
</dbReference>
<evidence type="ECO:0000256" key="7">
    <source>
        <dbReference type="ARBA" id="ARBA00022989"/>
    </source>
</evidence>
<dbReference type="Proteomes" id="UP000248482">
    <property type="component" value="Unplaced"/>
</dbReference>
<keyword evidence="10" id="KW-0012">Acyltransferase</keyword>
<dbReference type="GO" id="GO:0019432">
    <property type="term" value="P:triglyceride biosynthetic process"/>
    <property type="evidence" value="ECO:0007669"/>
    <property type="project" value="TreeGrafter"/>
</dbReference>
<proteinExistence type="inferred from homology"/>
<dbReference type="EC" id="2.3.1.-" evidence="11"/>
<dbReference type="GO" id="GO:0004144">
    <property type="term" value="F:diacylglycerol O-acyltransferase activity"/>
    <property type="evidence" value="ECO:0007669"/>
    <property type="project" value="TreeGrafter"/>
</dbReference>
<name>A0A2Y9J5B8_ENHLU</name>
<protein>
    <recommendedName>
        <fullName evidence="11">Acyltransferase</fullName>
        <ecNumber evidence="11">2.3.1.-</ecNumber>
    </recommendedName>
</protein>
<keyword evidence="9 11" id="KW-0472">Membrane</keyword>
<dbReference type="PANTHER" id="PTHR12317">
    <property type="entry name" value="DIACYLGLYCEROL O-ACYLTRANSFERASE"/>
    <property type="match status" value="1"/>
</dbReference>
<evidence type="ECO:0000256" key="4">
    <source>
        <dbReference type="ARBA" id="ARBA00022679"/>
    </source>
</evidence>
<feature type="transmembrane region" description="Helical" evidence="11">
    <location>
        <begin position="142"/>
        <end position="164"/>
    </location>
</feature>
<evidence type="ECO:0000256" key="1">
    <source>
        <dbReference type="ARBA" id="ARBA00004477"/>
    </source>
</evidence>
<accession>A0A2Y9J5B8</accession>
<comment type="similarity">
    <text evidence="2 11">Belongs to the diacylglycerol acyltransferase family.</text>
</comment>
<dbReference type="AlphaFoldDB" id="A0A2Y9J5B8"/>
<comment type="subcellular location">
    <subcellularLocation>
        <location evidence="1 11">Endoplasmic reticulum membrane</location>
        <topology evidence="1 11">Multi-pass membrane protein</topology>
    </subcellularLocation>
</comment>
<feature type="region of interest" description="Disordered" evidence="12">
    <location>
        <begin position="1"/>
        <end position="35"/>
    </location>
</feature>
<evidence type="ECO:0000256" key="3">
    <source>
        <dbReference type="ARBA" id="ARBA00022516"/>
    </source>
</evidence>
<evidence type="ECO:0000256" key="5">
    <source>
        <dbReference type="ARBA" id="ARBA00022692"/>
    </source>
</evidence>
<reference evidence="14" key="1">
    <citation type="submission" date="2025-08" db="UniProtKB">
        <authorList>
            <consortium name="RefSeq"/>
        </authorList>
    </citation>
    <scope>IDENTIFICATION</scope>
    <source>
        <tissue evidence="14">Blood</tissue>
    </source>
</reference>
<feature type="region of interest" description="Disordered" evidence="12">
    <location>
        <begin position="56"/>
        <end position="76"/>
    </location>
</feature>
<dbReference type="Pfam" id="PF03982">
    <property type="entry name" value="DAGAT"/>
    <property type="match status" value="1"/>
</dbReference>
<gene>
    <name evidence="14" type="primary">LOC111145496</name>
</gene>
<comment type="caution">
    <text evidence="11">Lacks conserved residue(s) required for the propagation of feature annotation.</text>
</comment>
<keyword evidence="5 11" id="KW-0812">Transmembrane</keyword>